<keyword evidence="11" id="KW-1185">Reference proteome</keyword>
<evidence type="ECO:0000256" key="1">
    <source>
        <dbReference type="ARBA" id="ARBA00004128"/>
    </source>
</evidence>
<dbReference type="PROSITE" id="PS00211">
    <property type="entry name" value="ABC_TRANSPORTER_1"/>
    <property type="match status" value="1"/>
</dbReference>
<organism evidence="10 11">
    <name type="scientific">Blyttiomyces helicus</name>
    <dbReference type="NCBI Taxonomy" id="388810"/>
    <lineage>
        <taxon>Eukaryota</taxon>
        <taxon>Fungi</taxon>
        <taxon>Fungi incertae sedis</taxon>
        <taxon>Chytridiomycota</taxon>
        <taxon>Chytridiomycota incertae sedis</taxon>
        <taxon>Chytridiomycetes</taxon>
        <taxon>Chytridiomycetes incertae sedis</taxon>
        <taxon>Blyttiomyces</taxon>
    </lineage>
</organism>
<keyword evidence="10" id="KW-0378">Hydrolase</keyword>
<dbReference type="InterPro" id="IPR050173">
    <property type="entry name" value="ABC_transporter_C-like"/>
</dbReference>
<dbReference type="AlphaFoldDB" id="A0A4P9W621"/>
<dbReference type="GO" id="GO:0000329">
    <property type="term" value="C:fungal-type vacuole membrane"/>
    <property type="evidence" value="ECO:0007669"/>
    <property type="project" value="UniProtKB-ARBA"/>
</dbReference>
<gene>
    <name evidence="10" type="ORF">BDK51DRAFT_40000</name>
</gene>
<dbReference type="GO" id="GO:0042626">
    <property type="term" value="F:ATPase-coupled transmembrane transporter activity"/>
    <property type="evidence" value="ECO:0007669"/>
    <property type="project" value="TreeGrafter"/>
</dbReference>
<evidence type="ECO:0000256" key="7">
    <source>
        <dbReference type="ARBA" id="ARBA00022989"/>
    </source>
</evidence>
<dbReference type="CDD" id="cd03244">
    <property type="entry name" value="ABCC_MRP_domain2"/>
    <property type="match status" value="1"/>
</dbReference>
<dbReference type="PROSITE" id="PS50893">
    <property type="entry name" value="ABC_TRANSPORTER_2"/>
    <property type="match status" value="1"/>
</dbReference>
<dbReference type="GO" id="GO:0016887">
    <property type="term" value="F:ATP hydrolysis activity"/>
    <property type="evidence" value="ECO:0007669"/>
    <property type="project" value="InterPro"/>
</dbReference>
<accession>A0A4P9W621</accession>
<keyword evidence="3" id="KW-0812">Transmembrane</keyword>
<dbReference type="Gene3D" id="3.40.50.300">
    <property type="entry name" value="P-loop containing nucleotide triphosphate hydrolases"/>
    <property type="match status" value="1"/>
</dbReference>
<name>A0A4P9W621_9FUNG</name>
<dbReference type="FunFam" id="3.40.50.300:FF:000163">
    <property type="entry name" value="Multidrug resistance-associated protein member 4"/>
    <property type="match status" value="1"/>
</dbReference>
<dbReference type="SUPFAM" id="SSF52540">
    <property type="entry name" value="P-loop containing nucleoside triphosphate hydrolases"/>
    <property type="match status" value="1"/>
</dbReference>
<evidence type="ECO:0000256" key="8">
    <source>
        <dbReference type="ARBA" id="ARBA00023136"/>
    </source>
</evidence>
<dbReference type="SMART" id="SM00382">
    <property type="entry name" value="AAA"/>
    <property type="match status" value="1"/>
</dbReference>
<reference evidence="11" key="1">
    <citation type="journal article" date="2018" name="Nat. Microbiol.">
        <title>Leveraging single-cell genomics to expand the fungal tree of life.</title>
        <authorList>
            <person name="Ahrendt S.R."/>
            <person name="Quandt C.A."/>
            <person name="Ciobanu D."/>
            <person name="Clum A."/>
            <person name="Salamov A."/>
            <person name="Andreopoulos B."/>
            <person name="Cheng J.F."/>
            <person name="Woyke T."/>
            <person name="Pelin A."/>
            <person name="Henrissat B."/>
            <person name="Reynolds N.K."/>
            <person name="Benny G.L."/>
            <person name="Smith M.E."/>
            <person name="James T.Y."/>
            <person name="Grigoriev I.V."/>
        </authorList>
    </citation>
    <scope>NUCLEOTIDE SEQUENCE [LARGE SCALE GENOMIC DNA]</scope>
</reference>
<evidence type="ECO:0000313" key="11">
    <source>
        <dbReference type="Proteomes" id="UP000269721"/>
    </source>
</evidence>
<dbReference type="PANTHER" id="PTHR24223">
    <property type="entry name" value="ATP-BINDING CASSETTE SUB-FAMILY C"/>
    <property type="match status" value="1"/>
</dbReference>
<keyword evidence="8" id="KW-0472">Membrane</keyword>
<dbReference type="OrthoDB" id="6500128at2759"/>
<dbReference type="PANTHER" id="PTHR24223:SF443">
    <property type="entry name" value="MULTIDRUG-RESISTANCE LIKE PROTEIN 1, ISOFORM I"/>
    <property type="match status" value="1"/>
</dbReference>
<keyword evidence="6" id="KW-0067">ATP-binding</keyword>
<dbReference type="InterPro" id="IPR003593">
    <property type="entry name" value="AAA+_ATPase"/>
</dbReference>
<dbReference type="InterPro" id="IPR017871">
    <property type="entry name" value="ABC_transporter-like_CS"/>
</dbReference>
<comment type="subcellular location">
    <subcellularLocation>
        <location evidence="1">Vacuole membrane</location>
        <topology evidence="1">Multi-pass membrane protein</topology>
    </subcellularLocation>
</comment>
<dbReference type="Pfam" id="PF00005">
    <property type="entry name" value="ABC_tran"/>
    <property type="match status" value="1"/>
</dbReference>
<keyword evidence="4" id="KW-0677">Repeat</keyword>
<dbReference type="EMBL" id="KZ998967">
    <property type="protein sequence ID" value="RKO85556.1"/>
    <property type="molecule type" value="Genomic_DNA"/>
</dbReference>
<keyword evidence="2" id="KW-0813">Transport</keyword>
<evidence type="ECO:0000259" key="9">
    <source>
        <dbReference type="PROSITE" id="PS50893"/>
    </source>
</evidence>
<feature type="domain" description="ABC transporter" evidence="9">
    <location>
        <begin position="37"/>
        <end position="271"/>
    </location>
</feature>
<evidence type="ECO:0000256" key="4">
    <source>
        <dbReference type="ARBA" id="ARBA00022737"/>
    </source>
</evidence>
<protein>
    <submittedName>
        <fullName evidence="10">P-loop containing nucleoside triphosphate hydrolase protein</fullName>
    </submittedName>
</protein>
<sequence length="288" mass="31411">MNAVERVEHYAYQTEVEAPPIIPDNRPPPGWPTSGAIKIEELQMRYAPDLPLVLDGISLEIKDKEKIGVVGRTGSGKSSLMQALFRMVEPASGKITISGLDASALGLEDLRSGLAIIPQDPVLFSGTVRTNLDPFGKYQDADLWDALARAGLKEKVTDMEDGLDGKIQEGGENLSVGQRQLLCLSRAMLKKPRIIVMDEATASVDYETDAVIQRSLREDFKDATILTIAHRLNTIIDYDRVLVLDGGRIAELGTPAELLALEDGKFRAMVEQTGATNSDMLKNIADHA</sequence>
<evidence type="ECO:0000313" key="10">
    <source>
        <dbReference type="EMBL" id="RKO85556.1"/>
    </source>
</evidence>
<evidence type="ECO:0000256" key="3">
    <source>
        <dbReference type="ARBA" id="ARBA00022692"/>
    </source>
</evidence>
<keyword evidence="5" id="KW-0547">Nucleotide-binding</keyword>
<dbReference type="InterPro" id="IPR027417">
    <property type="entry name" value="P-loop_NTPase"/>
</dbReference>
<dbReference type="GO" id="GO:0005524">
    <property type="term" value="F:ATP binding"/>
    <property type="evidence" value="ECO:0007669"/>
    <property type="project" value="UniProtKB-KW"/>
</dbReference>
<evidence type="ECO:0000256" key="2">
    <source>
        <dbReference type="ARBA" id="ARBA00022448"/>
    </source>
</evidence>
<keyword evidence="7" id="KW-1133">Transmembrane helix</keyword>
<evidence type="ECO:0000256" key="5">
    <source>
        <dbReference type="ARBA" id="ARBA00022741"/>
    </source>
</evidence>
<evidence type="ECO:0000256" key="6">
    <source>
        <dbReference type="ARBA" id="ARBA00022840"/>
    </source>
</evidence>
<dbReference type="Proteomes" id="UP000269721">
    <property type="component" value="Unassembled WGS sequence"/>
</dbReference>
<proteinExistence type="predicted"/>
<dbReference type="InterPro" id="IPR003439">
    <property type="entry name" value="ABC_transporter-like_ATP-bd"/>
</dbReference>